<dbReference type="InterPro" id="IPR011712">
    <property type="entry name" value="Sig_transdc_His_kin_sub3_dim/P"/>
</dbReference>
<name>A0A1H0W6Z2_9PSEU</name>
<dbReference type="Pfam" id="PF07730">
    <property type="entry name" value="HisKA_3"/>
    <property type="match status" value="2"/>
</dbReference>
<feature type="transmembrane region" description="Helical" evidence="4">
    <location>
        <begin position="470"/>
        <end position="491"/>
    </location>
</feature>
<dbReference type="PANTHER" id="PTHR24421">
    <property type="entry name" value="NITRATE/NITRITE SENSOR PROTEIN NARX-RELATED"/>
    <property type="match status" value="1"/>
</dbReference>
<keyword evidence="4" id="KW-0472">Membrane</keyword>
<dbReference type="GO" id="GO:0046983">
    <property type="term" value="F:protein dimerization activity"/>
    <property type="evidence" value="ECO:0007669"/>
    <property type="project" value="InterPro"/>
</dbReference>
<keyword evidence="2 6" id="KW-0418">Kinase</keyword>
<dbReference type="Gene3D" id="1.20.5.1930">
    <property type="match status" value="2"/>
</dbReference>
<keyword evidence="1" id="KW-0808">Transferase</keyword>
<feature type="domain" description="Signal transduction histidine kinase subgroup 3 dimerisation and phosphoacceptor" evidence="5">
    <location>
        <begin position="576"/>
        <end position="640"/>
    </location>
</feature>
<dbReference type="Gene3D" id="3.30.565.10">
    <property type="entry name" value="Histidine kinase-like ATPase, C-terminal domain"/>
    <property type="match status" value="2"/>
</dbReference>
<keyword evidence="4" id="KW-1133">Transmembrane helix</keyword>
<feature type="transmembrane region" description="Helical" evidence="4">
    <location>
        <begin position="54"/>
        <end position="75"/>
    </location>
</feature>
<dbReference type="OrthoDB" id="5241784at2"/>
<keyword evidence="7" id="KW-1185">Reference proteome</keyword>
<dbReference type="InterPro" id="IPR036890">
    <property type="entry name" value="HATPase_C_sf"/>
</dbReference>
<organism evidence="6 7">
    <name type="scientific">Actinokineospora alba</name>
    <dbReference type="NCBI Taxonomy" id="504798"/>
    <lineage>
        <taxon>Bacteria</taxon>
        <taxon>Bacillati</taxon>
        <taxon>Actinomycetota</taxon>
        <taxon>Actinomycetes</taxon>
        <taxon>Pseudonocardiales</taxon>
        <taxon>Pseudonocardiaceae</taxon>
        <taxon>Actinokineospora</taxon>
    </lineage>
</organism>
<evidence type="ECO:0000256" key="2">
    <source>
        <dbReference type="ARBA" id="ARBA00022777"/>
    </source>
</evidence>
<feature type="transmembrane region" description="Helical" evidence="4">
    <location>
        <begin position="534"/>
        <end position="556"/>
    </location>
</feature>
<keyword evidence="3" id="KW-0902">Two-component regulatory system</keyword>
<dbReference type="Proteomes" id="UP000199651">
    <property type="component" value="Unassembled WGS sequence"/>
</dbReference>
<dbReference type="InterPro" id="IPR050482">
    <property type="entry name" value="Sensor_HK_TwoCompSys"/>
</dbReference>
<feature type="transmembrane region" description="Helical" evidence="4">
    <location>
        <begin position="497"/>
        <end position="522"/>
    </location>
</feature>
<dbReference type="SUPFAM" id="SSF55874">
    <property type="entry name" value="ATPase domain of HSP90 chaperone/DNA topoisomerase II/histidine kinase"/>
    <property type="match status" value="1"/>
</dbReference>
<feature type="transmembrane region" description="Helical" evidence="4">
    <location>
        <begin position="437"/>
        <end position="458"/>
    </location>
</feature>
<protein>
    <submittedName>
        <fullName evidence="6">Signal transduction histidine kinase</fullName>
    </submittedName>
</protein>
<dbReference type="STRING" id="504798.SAMN05421871_11745"/>
<evidence type="ECO:0000259" key="5">
    <source>
        <dbReference type="Pfam" id="PF07730"/>
    </source>
</evidence>
<dbReference type="RefSeq" id="WP_091383581.1">
    <property type="nucleotide sequence ID" value="NZ_FNDV01000017.1"/>
</dbReference>
<evidence type="ECO:0000256" key="4">
    <source>
        <dbReference type="SAM" id="Phobius"/>
    </source>
</evidence>
<evidence type="ECO:0000313" key="6">
    <source>
        <dbReference type="EMBL" id="SDP86507.1"/>
    </source>
</evidence>
<dbReference type="GO" id="GO:0016020">
    <property type="term" value="C:membrane"/>
    <property type="evidence" value="ECO:0007669"/>
    <property type="project" value="InterPro"/>
</dbReference>
<feature type="transmembrane region" description="Helical" evidence="4">
    <location>
        <begin position="87"/>
        <end position="104"/>
    </location>
</feature>
<proteinExistence type="predicted"/>
<keyword evidence="4" id="KW-0812">Transmembrane</keyword>
<accession>A0A1H0W6Z2</accession>
<evidence type="ECO:0000256" key="1">
    <source>
        <dbReference type="ARBA" id="ARBA00022679"/>
    </source>
</evidence>
<evidence type="ECO:0000313" key="7">
    <source>
        <dbReference type="Proteomes" id="UP000199651"/>
    </source>
</evidence>
<sequence>MRWFRLSSTPWRPHGTPFASGPLLAPLLARAIVAAVYSGLCVVAFLHVLESAPAFSVALFAAVALLILLALQVCYISRPGGPPRSPLTYWVLAAQTCLVFVPAQQFGQAWVALPSLLAGTVLLVLPPAAAVTAFVAILVVTARTQEMLTHSVLDVAYIVAGGLVAALEVFGLTRLAGLITDLHAARSELGKVAVARERTRFARDLHDLLGLSLAAIGPKSAAASAALTTDPDKARAELREILVVARHALADVRLISSGYRELSLREESRTVEALLAASNVDVRMELNHGELPAHIRSVVVAVLRAGVANVLHHTSVARCDITMRQAGRTLALDIVDDGVTGRCATEDSSFDGGLDSLADRVRALGGSLTEGPDPDGRFGLHLAIPVGSRVEHAAASDEIEEGPRYATLLATGLMNVVFVGFGCAAMLHLLYLTRDPVVLWFGAGCLLALVALQLLWVSRPGVRIGSPSRYVVVAVQAMLVYLPLAVFPHAWASVPGLLAGTALLVFRPAMGWLGFGAVVASVPWAQGSSELIDVILAVTATVITGLVTYGLTWMAGSVSELRAARRALARAAVTRERQRFARDLHDLLGLSLSAITLKAELAHRAMKVDPVRVVAELGEIVSIARLALADVRLVAGGYRDLSLNEESRSVESVLAAANVDVRMDLRYGELRPEVRTVLATVLREGVTNVLRHSRGAHCEISVRRHADMVVLEIVNDGVSVPFAREGVGNGIRNLTERVAVVGGHLVAGVGDDGMFRLRAEVPA</sequence>
<dbReference type="GO" id="GO:0000155">
    <property type="term" value="F:phosphorelay sensor kinase activity"/>
    <property type="evidence" value="ECO:0007669"/>
    <property type="project" value="InterPro"/>
</dbReference>
<feature type="transmembrane region" description="Helical" evidence="4">
    <location>
        <begin position="408"/>
        <end position="431"/>
    </location>
</feature>
<dbReference type="AlphaFoldDB" id="A0A1H0W6Z2"/>
<reference evidence="7" key="1">
    <citation type="submission" date="2016-10" db="EMBL/GenBank/DDBJ databases">
        <authorList>
            <person name="Varghese N."/>
            <person name="Submissions S."/>
        </authorList>
    </citation>
    <scope>NUCLEOTIDE SEQUENCE [LARGE SCALE GENOMIC DNA]</scope>
    <source>
        <strain evidence="7">IBRC-M 10655</strain>
    </source>
</reference>
<evidence type="ECO:0000256" key="3">
    <source>
        <dbReference type="ARBA" id="ARBA00023012"/>
    </source>
</evidence>
<gene>
    <name evidence="6" type="ORF">SAMN05192558_11845</name>
</gene>
<dbReference type="CDD" id="cd16917">
    <property type="entry name" value="HATPase_UhpB-NarQ-NarX-like"/>
    <property type="match status" value="1"/>
</dbReference>
<dbReference type="EMBL" id="FNJB01000018">
    <property type="protein sequence ID" value="SDP86507.1"/>
    <property type="molecule type" value="Genomic_DNA"/>
</dbReference>
<feature type="transmembrane region" description="Helical" evidence="4">
    <location>
        <begin position="116"/>
        <end position="140"/>
    </location>
</feature>
<feature type="transmembrane region" description="Helical" evidence="4">
    <location>
        <begin position="21"/>
        <end position="48"/>
    </location>
</feature>
<feature type="domain" description="Signal transduction histidine kinase subgroup 3 dimerisation and phosphoacceptor" evidence="5">
    <location>
        <begin position="197"/>
        <end position="261"/>
    </location>
</feature>